<feature type="region of interest" description="Disordered" evidence="1">
    <location>
        <begin position="119"/>
        <end position="140"/>
    </location>
</feature>
<dbReference type="Gene3D" id="3.40.50.720">
    <property type="entry name" value="NAD(P)-binding Rossmann-like Domain"/>
    <property type="match status" value="1"/>
</dbReference>
<evidence type="ECO:0000313" key="3">
    <source>
        <dbReference type="EMBL" id="QDV83545.1"/>
    </source>
</evidence>
<keyword evidence="4" id="KW-1185">Reference proteome</keyword>
<dbReference type="InterPro" id="IPR036291">
    <property type="entry name" value="NAD(P)-bd_dom_sf"/>
</dbReference>
<gene>
    <name evidence="3" type="primary">tal_2</name>
    <name evidence="3" type="ORF">TBK1r_24870</name>
</gene>
<dbReference type="RefSeq" id="WP_145210528.1">
    <property type="nucleotide sequence ID" value="NZ_CP036432.1"/>
</dbReference>
<dbReference type="PANTHER" id="PTHR48079:SF6">
    <property type="entry name" value="NAD(P)-BINDING DOMAIN-CONTAINING PROTEIN-RELATED"/>
    <property type="match status" value="1"/>
</dbReference>
<evidence type="ECO:0000313" key="4">
    <source>
        <dbReference type="Proteomes" id="UP000318081"/>
    </source>
</evidence>
<dbReference type="InterPro" id="IPR001509">
    <property type="entry name" value="Epimerase_deHydtase"/>
</dbReference>
<dbReference type="PANTHER" id="PTHR48079">
    <property type="entry name" value="PROTEIN YEEZ"/>
    <property type="match status" value="1"/>
</dbReference>
<dbReference type="EMBL" id="CP036432">
    <property type="protein sequence ID" value="QDV83545.1"/>
    <property type="molecule type" value="Genomic_DNA"/>
</dbReference>
<name>A0ABX5XRG1_9BACT</name>
<accession>A0ABX5XRG1</accession>
<keyword evidence="3" id="KW-0560">Oxidoreductase</keyword>
<organism evidence="3 4">
    <name type="scientific">Stieleria magnilauensis</name>
    <dbReference type="NCBI Taxonomy" id="2527963"/>
    <lineage>
        <taxon>Bacteria</taxon>
        <taxon>Pseudomonadati</taxon>
        <taxon>Planctomycetota</taxon>
        <taxon>Planctomycetia</taxon>
        <taxon>Pirellulales</taxon>
        <taxon>Pirellulaceae</taxon>
        <taxon>Stieleria</taxon>
    </lineage>
</organism>
<dbReference type="GO" id="GO:0016491">
    <property type="term" value="F:oxidoreductase activity"/>
    <property type="evidence" value="ECO:0007669"/>
    <property type="project" value="UniProtKB-KW"/>
</dbReference>
<reference evidence="3 4" key="1">
    <citation type="submission" date="2019-02" db="EMBL/GenBank/DDBJ databases">
        <title>Deep-cultivation of Planctomycetes and their phenomic and genomic characterization uncovers novel biology.</title>
        <authorList>
            <person name="Wiegand S."/>
            <person name="Jogler M."/>
            <person name="Boedeker C."/>
            <person name="Pinto D."/>
            <person name="Vollmers J."/>
            <person name="Rivas-Marin E."/>
            <person name="Kohn T."/>
            <person name="Peeters S.H."/>
            <person name="Heuer A."/>
            <person name="Rast P."/>
            <person name="Oberbeckmann S."/>
            <person name="Bunk B."/>
            <person name="Jeske O."/>
            <person name="Meyerdierks A."/>
            <person name="Storesund J.E."/>
            <person name="Kallscheuer N."/>
            <person name="Luecker S."/>
            <person name="Lage O.M."/>
            <person name="Pohl T."/>
            <person name="Merkel B.J."/>
            <person name="Hornburger P."/>
            <person name="Mueller R.-W."/>
            <person name="Bruemmer F."/>
            <person name="Labrenz M."/>
            <person name="Spormann A.M."/>
            <person name="Op den Camp H."/>
            <person name="Overmann J."/>
            <person name="Amann R."/>
            <person name="Jetten M.S.M."/>
            <person name="Mascher T."/>
            <person name="Medema M.H."/>
            <person name="Devos D.P."/>
            <person name="Kaster A.-K."/>
            <person name="Ovreas L."/>
            <person name="Rohde M."/>
            <person name="Galperin M.Y."/>
            <person name="Jogler C."/>
        </authorList>
    </citation>
    <scope>NUCLEOTIDE SEQUENCE [LARGE SCALE GENOMIC DNA]</scope>
    <source>
        <strain evidence="3 4">TBK1r</strain>
    </source>
</reference>
<evidence type="ECO:0000259" key="2">
    <source>
        <dbReference type="Pfam" id="PF01370"/>
    </source>
</evidence>
<dbReference type="Pfam" id="PF01370">
    <property type="entry name" value="Epimerase"/>
    <property type="match status" value="1"/>
</dbReference>
<dbReference type="SUPFAM" id="SSF51735">
    <property type="entry name" value="NAD(P)-binding Rossmann-fold domains"/>
    <property type="match status" value="1"/>
</dbReference>
<proteinExistence type="predicted"/>
<dbReference type="Proteomes" id="UP000318081">
    <property type="component" value="Chromosome"/>
</dbReference>
<protein>
    <submittedName>
        <fullName evidence="3">dTDP-6-deoxy-L-talose 4-dehydrogenase (NAD(P)(+))</fullName>
        <ecNumber evidence="3">1.1.1.344</ecNumber>
    </submittedName>
</protein>
<feature type="domain" description="NAD-dependent epimerase/dehydratase" evidence="2">
    <location>
        <begin position="4"/>
        <end position="212"/>
    </location>
</feature>
<sequence>MANVLVTGATGFIGTQLVRQLTQRGDQVTCLVRSSSDLRPLQPLNPRFIVGDFSDPRSLENAVCDCEIVFNLAGTTKALRKPDFEQANVLGPKHLAACCAALDAPPTFVHVSSLAAAGPCSGSTPRTEADPPAPVSDYGKSKLGGESAVREFAESLPISIVRPPIVLGPGDRDGFEMFNGIAKWNLHLVPSFADHVFSVVHVDDLCHALMNVAVRGKRLCGDAGCHQGIYFAAADETPTYAELGRLIGRSLGKKHVYIVRGPSAAIWVIAAVNELVSRLRGRPHILSIDKAREATAGSWACNADRLRRETGFRPAKTLQERIDDTTRWYIDNGWIKPRSAPDKVTPKGHVD</sequence>
<evidence type="ECO:0000256" key="1">
    <source>
        <dbReference type="SAM" id="MobiDB-lite"/>
    </source>
</evidence>
<dbReference type="InterPro" id="IPR051783">
    <property type="entry name" value="NAD(P)-dependent_oxidoreduct"/>
</dbReference>
<dbReference type="EC" id="1.1.1.344" evidence="3"/>